<keyword evidence="3" id="KW-1185">Reference proteome</keyword>
<gene>
    <name evidence="2" type="ORF">QBC37DRAFT_40889</name>
</gene>
<evidence type="ECO:0000313" key="2">
    <source>
        <dbReference type="EMBL" id="KAK4217709.1"/>
    </source>
</evidence>
<dbReference type="Proteomes" id="UP001301769">
    <property type="component" value="Unassembled WGS sequence"/>
</dbReference>
<accession>A0AAN6YEP6</accession>
<organism evidence="2 3">
    <name type="scientific">Rhypophila decipiens</name>
    <dbReference type="NCBI Taxonomy" id="261697"/>
    <lineage>
        <taxon>Eukaryota</taxon>
        <taxon>Fungi</taxon>
        <taxon>Dikarya</taxon>
        <taxon>Ascomycota</taxon>
        <taxon>Pezizomycotina</taxon>
        <taxon>Sordariomycetes</taxon>
        <taxon>Sordariomycetidae</taxon>
        <taxon>Sordariales</taxon>
        <taxon>Naviculisporaceae</taxon>
        <taxon>Rhypophila</taxon>
    </lineage>
</organism>
<dbReference type="AlphaFoldDB" id="A0AAN6YEP6"/>
<proteinExistence type="predicted"/>
<reference evidence="2" key="1">
    <citation type="journal article" date="2023" name="Mol. Phylogenet. Evol.">
        <title>Genome-scale phylogeny and comparative genomics of the fungal order Sordariales.</title>
        <authorList>
            <person name="Hensen N."/>
            <person name="Bonometti L."/>
            <person name="Westerberg I."/>
            <person name="Brannstrom I.O."/>
            <person name="Guillou S."/>
            <person name="Cros-Aarteil S."/>
            <person name="Calhoun S."/>
            <person name="Haridas S."/>
            <person name="Kuo A."/>
            <person name="Mondo S."/>
            <person name="Pangilinan J."/>
            <person name="Riley R."/>
            <person name="LaButti K."/>
            <person name="Andreopoulos B."/>
            <person name="Lipzen A."/>
            <person name="Chen C."/>
            <person name="Yan M."/>
            <person name="Daum C."/>
            <person name="Ng V."/>
            <person name="Clum A."/>
            <person name="Steindorff A."/>
            <person name="Ohm R.A."/>
            <person name="Martin F."/>
            <person name="Silar P."/>
            <person name="Natvig D.O."/>
            <person name="Lalanne C."/>
            <person name="Gautier V."/>
            <person name="Ament-Velasquez S.L."/>
            <person name="Kruys A."/>
            <person name="Hutchinson M.I."/>
            <person name="Powell A.J."/>
            <person name="Barry K."/>
            <person name="Miller A.N."/>
            <person name="Grigoriev I.V."/>
            <person name="Debuchy R."/>
            <person name="Gladieux P."/>
            <person name="Hiltunen Thoren M."/>
            <person name="Johannesson H."/>
        </authorList>
    </citation>
    <scope>NUCLEOTIDE SEQUENCE</scope>
    <source>
        <strain evidence="2">PSN293</strain>
    </source>
</reference>
<dbReference type="Gene3D" id="3.40.50.1460">
    <property type="match status" value="1"/>
</dbReference>
<protein>
    <submittedName>
        <fullName evidence="2">Uncharacterized protein</fullName>
    </submittedName>
</protein>
<sequence>MKQRIQRECKSPYDGPGRPDFVPVPGTSVEYYDPHQPAQNQGFNENVYEARDAEITEKIRLERETYKSIQPQPLNNQKRYKGFRVCMIRWDMEKTGAAKKAGEVQGDMRVTPEMDKLEKAFGLWGYTVKRLVIPLEDSAAKLEKRLGRFLDKCGEDDLAIVLYIGHGGREKTGSLRFSWKSDDNTMRKIVAWEPMRKQLAAAKQDVLVILDCCFASSAWSTIKKDELGSPEHKRMVR</sequence>
<evidence type="ECO:0000313" key="3">
    <source>
        <dbReference type="Proteomes" id="UP001301769"/>
    </source>
</evidence>
<dbReference type="EMBL" id="MU858058">
    <property type="protein sequence ID" value="KAK4217709.1"/>
    <property type="molecule type" value="Genomic_DNA"/>
</dbReference>
<feature type="region of interest" description="Disordered" evidence="1">
    <location>
        <begin position="1"/>
        <end position="20"/>
    </location>
</feature>
<comment type="caution">
    <text evidence="2">The sequence shown here is derived from an EMBL/GenBank/DDBJ whole genome shotgun (WGS) entry which is preliminary data.</text>
</comment>
<evidence type="ECO:0000256" key="1">
    <source>
        <dbReference type="SAM" id="MobiDB-lite"/>
    </source>
</evidence>
<reference evidence="2" key="2">
    <citation type="submission" date="2023-05" db="EMBL/GenBank/DDBJ databases">
        <authorList>
            <consortium name="Lawrence Berkeley National Laboratory"/>
            <person name="Steindorff A."/>
            <person name="Hensen N."/>
            <person name="Bonometti L."/>
            <person name="Westerberg I."/>
            <person name="Brannstrom I.O."/>
            <person name="Guillou S."/>
            <person name="Cros-Aarteil S."/>
            <person name="Calhoun S."/>
            <person name="Haridas S."/>
            <person name="Kuo A."/>
            <person name="Mondo S."/>
            <person name="Pangilinan J."/>
            <person name="Riley R."/>
            <person name="Labutti K."/>
            <person name="Andreopoulos B."/>
            <person name="Lipzen A."/>
            <person name="Chen C."/>
            <person name="Yanf M."/>
            <person name="Daum C."/>
            <person name="Ng V."/>
            <person name="Clum A."/>
            <person name="Ohm R."/>
            <person name="Martin F."/>
            <person name="Silar P."/>
            <person name="Natvig D."/>
            <person name="Lalanne C."/>
            <person name="Gautier V."/>
            <person name="Ament-Velasquez S.L."/>
            <person name="Kruys A."/>
            <person name="Hutchinson M.I."/>
            <person name="Powell A.J."/>
            <person name="Barry K."/>
            <person name="Miller A.N."/>
            <person name="Grigoriev I.V."/>
            <person name="Debuchy R."/>
            <person name="Gladieux P."/>
            <person name="Thoren M.H."/>
            <person name="Johannesson H."/>
        </authorList>
    </citation>
    <scope>NUCLEOTIDE SEQUENCE</scope>
    <source>
        <strain evidence="2">PSN293</strain>
    </source>
</reference>
<feature type="compositionally biased region" description="Basic and acidic residues" evidence="1">
    <location>
        <begin position="1"/>
        <end position="11"/>
    </location>
</feature>
<name>A0AAN6YEP6_9PEZI</name>